<dbReference type="EMBL" id="KQ965269">
    <property type="protein sequence ID" value="KXN64691.1"/>
    <property type="molecule type" value="Genomic_DNA"/>
</dbReference>
<organism evidence="1 2">
    <name type="scientific">Conidiobolus coronatus (strain ATCC 28846 / CBS 209.66 / NRRL 28638)</name>
    <name type="common">Delacroixia coronata</name>
    <dbReference type="NCBI Taxonomy" id="796925"/>
    <lineage>
        <taxon>Eukaryota</taxon>
        <taxon>Fungi</taxon>
        <taxon>Fungi incertae sedis</taxon>
        <taxon>Zoopagomycota</taxon>
        <taxon>Entomophthoromycotina</taxon>
        <taxon>Entomophthoromycetes</taxon>
        <taxon>Entomophthorales</taxon>
        <taxon>Ancylistaceae</taxon>
        <taxon>Conidiobolus</taxon>
    </lineage>
</organism>
<name>A0A137NPN8_CONC2</name>
<evidence type="ECO:0000313" key="1">
    <source>
        <dbReference type="EMBL" id="KXN64691.1"/>
    </source>
</evidence>
<reference evidence="1 2" key="1">
    <citation type="journal article" date="2015" name="Genome Biol. Evol.">
        <title>Phylogenomic analyses indicate that early fungi evolved digesting cell walls of algal ancestors of land plants.</title>
        <authorList>
            <person name="Chang Y."/>
            <person name="Wang S."/>
            <person name="Sekimoto S."/>
            <person name="Aerts A.L."/>
            <person name="Choi C."/>
            <person name="Clum A."/>
            <person name="LaButti K.M."/>
            <person name="Lindquist E.A."/>
            <person name="Yee Ngan C."/>
            <person name="Ohm R.A."/>
            <person name="Salamov A.A."/>
            <person name="Grigoriev I.V."/>
            <person name="Spatafora J.W."/>
            <person name="Berbee M.L."/>
        </authorList>
    </citation>
    <scope>NUCLEOTIDE SEQUENCE [LARGE SCALE GENOMIC DNA]</scope>
    <source>
        <strain evidence="1 2">NRRL 28638</strain>
    </source>
</reference>
<gene>
    <name evidence="1" type="ORF">CONCODRAFT_170764</name>
</gene>
<protein>
    <submittedName>
        <fullName evidence="1">Uncharacterized protein</fullName>
    </submittedName>
</protein>
<dbReference type="AlphaFoldDB" id="A0A137NPN8"/>
<evidence type="ECO:0000313" key="2">
    <source>
        <dbReference type="Proteomes" id="UP000070444"/>
    </source>
</evidence>
<dbReference type="Proteomes" id="UP000070444">
    <property type="component" value="Unassembled WGS sequence"/>
</dbReference>
<sequence>MDLINLTLRYTSNWLVPIHKSNPKDIFNHLEITPDYMVIPLNLNFNVKNPNYYDLELISSNARLSTNIKETEFLLSWGQLNANDTQRVKIDRRASKEVSIKLDLKLNNSKDERYTESVIFNLLRFHCNERKELRIPMEVKVDFDYDYQVSNWDPSLGNHLNWTVNWNCNWIVNSTL</sequence>
<keyword evidence="2" id="KW-1185">Reference proteome</keyword>
<proteinExistence type="predicted"/>
<accession>A0A137NPN8</accession>